<comment type="caution">
    <text evidence="1">The sequence shown here is derived from an EMBL/GenBank/DDBJ whole genome shotgun (WGS) entry which is preliminary data.</text>
</comment>
<dbReference type="InterPro" id="IPR011009">
    <property type="entry name" value="Kinase-like_dom_sf"/>
</dbReference>
<dbReference type="EMBL" id="JAAFYZ010000114">
    <property type="protein sequence ID" value="MBS2550763.1"/>
    <property type="molecule type" value="Genomic_DNA"/>
</dbReference>
<organism evidence="1 2">
    <name type="scientific">Catenulispora pinistramenti</name>
    <dbReference type="NCBI Taxonomy" id="2705254"/>
    <lineage>
        <taxon>Bacteria</taxon>
        <taxon>Bacillati</taxon>
        <taxon>Actinomycetota</taxon>
        <taxon>Actinomycetes</taxon>
        <taxon>Catenulisporales</taxon>
        <taxon>Catenulisporaceae</taxon>
        <taxon>Catenulispora</taxon>
    </lineage>
</organism>
<accession>A0ABS5KXH8</accession>
<evidence type="ECO:0000313" key="1">
    <source>
        <dbReference type="EMBL" id="MBS2550763.1"/>
    </source>
</evidence>
<dbReference type="SUPFAM" id="SSF56112">
    <property type="entry name" value="Protein kinase-like (PK-like)"/>
    <property type="match status" value="1"/>
</dbReference>
<sequence length="390" mass="41513">MPTSAEIPGPAALEARLTAVHGMPVAVERWDRIEPWAIARARVSGGGDSLGGADLTVIVKWVRAGVGRARTERWRLGTEAAALRFLSDDLGLAITPRVLAEDADAGFLVLEDLAPRVALDLLICRDGAAAHHERLAVFARTLGELGAGTAGREELYRVRRSAVSSVSSPGTGVQDRCAGLWKRGHDAAAALETPIGGSAASELTAGLAELSEPGAFHALSNGDAESNNILIHPSGPGPADARLIDFEAAGYGHALLDAVCLHVPGPRWMSVGDPVANGLADHYRHALARGVPEARDDRRYGFGLAAACASWALLRLQRFAMLDARPPGDDSRLQLVETLEATARTAEAHAALPHLAGWFRRAAEALRRRWPDTDLDLTDPVKFPPYSPRR</sequence>
<dbReference type="Proteomes" id="UP000730482">
    <property type="component" value="Unassembled WGS sequence"/>
</dbReference>
<protein>
    <recommendedName>
        <fullName evidence="3">Aminoglycoside phosphotransferase domain-containing protein</fullName>
    </recommendedName>
</protein>
<reference evidence="1 2" key="1">
    <citation type="submission" date="2020-02" db="EMBL/GenBank/DDBJ databases">
        <title>Acidophilic actinobacteria isolated from forest soil.</title>
        <authorList>
            <person name="Golinska P."/>
        </authorList>
    </citation>
    <scope>NUCLEOTIDE SEQUENCE [LARGE SCALE GENOMIC DNA]</scope>
    <source>
        <strain evidence="1 2">NL8</strain>
    </source>
</reference>
<gene>
    <name evidence="1" type="ORF">KGQ19_28215</name>
</gene>
<proteinExistence type="predicted"/>
<keyword evidence="2" id="KW-1185">Reference proteome</keyword>
<evidence type="ECO:0008006" key="3">
    <source>
        <dbReference type="Google" id="ProtNLM"/>
    </source>
</evidence>
<name>A0ABS5KXH8_9ACTN</name>
<evidence type="ECO:0000313" key="2">
    <source>
        <dbReference type="Proteomes" id="UP000730482"/>
    </source>
</evidence>